<comment type="caution">
    <text evidence="2">The sequence shown here is derived from an EMBL/GenBank/DDBJ whole genome shotgun (WGS) entry which is preliminary data.</text>
</comment>
<keyword evidence="1" id="KW-0732">Signal</keyword>
<dbReference type="Proteomes" id="UP001152321">
    <property type="component" value="Unassembled WGS sequence"/>
</dbReference>
<proteinExistence type="predicted"/>
<dbReference type="EMBL" id="JANRMI010000004">
    <property type="protein sequence ID" value="MDG0817515.1"/>
    <property type="molecule type" value="Genomic_DNA"/>
</dbReference>
<dbReference type="InterPro" id="IPR011990">
    <property type="entry name" value="TPR-like_helical_dom_sf"/>
</dbReference>
<protein>
    <recommendedName>
        <fullName evidence="4">Lipoprotein</fullName>
    </recommendedName>
</protein>
<evidence type="ECO:0000256" key="1">
    <source>
        <dbReference type="SAM" id="SignalP"/>
    </source>
</evidence>
<organism evidence="2 3">
    <name type="scientific">Bdellovibrio svalbardensis</name>
    <dbReference type="NCBI Taxonomy" id="2972972"/>
    <lineage>
        <taxon>Bacteria</taxon>
        <taxon>Pseudomonadati</taxon>
        <taxon>Bdellovibrionota</taxon>
        <taxon>Bdellovibrionia</taxon>
        <taxon>Bdellovibrionales</taxon>
        <taxon>Pseudobdellovibrionaceae</taxon>
        <taxon>Bdellovibrio</taxon>
    </lineage>
</organism>
<accession>A0ABT6DKY5</accession>
<dbReference type="SUPFAM" id="SSF48452">
    <property type="entry name" value="TPR-like"/>
    <property type="match status" value="1"/>
</dbReference>
<gene>
    <name evidence="2" type="ORF">NWE73_14130</name>
</gene>
<sequence length="357" mass="40423">MISRKSLITASILITCLMAVATSALADEQGFSVEAWGQSFKSAVKAKNSQEMLNLLDMKVLEKSALTCVDCSTKEKLQTARKLFAKKQFDQSLELYNQIPKGTDYWFQAVEEKGWNYFRQNDSEKALAQSKTLLSPQFSEVVGTEAYFLQSLTQLKICDYKGIFATHEMFKEKQKGRVVDVQKLASTGMNEAFAKVVAKADLFPLVAKDLGDSFLHLPVLYYKDLELQGQLLKFKVSQKALEVLKAEDGGMLKLQATLDKMNQDSFKKMKARLATLAEDETKENSKIVQKLNLIEVEAIQRIHTDLSLSKDLYSKGKFKDTQEDQLVFMDDGRPWIDELDKFEVSAKACPQGIRRKM</sequence>
<feature type="chain" id="PRO_5045604498" description="Lipoprotein" evidence="1">
    <location>
        <begin position="27"/>
        <end position="357"/>
    </location>
</feature>
<reference evidence="2" key="1">
    <citation type="submission" date="2022-08" db="EMBL/GenBank/DDBJ databases">
        <title>Novel Bdellovibrio Species Isolated from Svalbard: Designation Bdellovibrio svalbardensis.</title>
        <authorList>
            <person name="Mitchell R.J."/>
            <person name="Choi S.Y."/>
        </authorList>
    </citation>
    <scope>NUCLEOTIDE SEQUENCE</scope>
    <source>
        <strain evidence="2">PAP01</strain>
    </source>
</reference>
<name>A0ABT6DKY5_9BACT</name>
<evidence type="ECO:0000313" key="3">
    <source>
        <dbReference type="Proteomes" id="UP001152321"/>
    </source>
</evidence>
<dbReference type="RefSeq" id="WP_277578987.1">
    <property type="nucleotide sequence ID" value="NZ_JANRMI010000004.1"/>
</dbReference>
<evidence type="ECO:0000313" key="2">
    <source>
        <dbReference type="EMBL" id="MDG0817515.1"/>
    </source>
</evidence>
<feature type="signal peptide" evidence="1">
    <location>
        <begin position="1"/>
        <end position="26"/>
    </location>
</feature>
<evidence type="ECO:0008006" key="4">
    <source>
        <dbReference type="Google" id="ProtNLM"/>
    </source>
</evidence>
<keyword evidence="3" id="KW-1185">Reference proteome</keyword>